<evidence type="ECO:0000313" key="2">
    <source>
        <dbReference type="Proteomes" id="UP000822476"/>
    </source>
</evidence>
<organism evidence="1 2">
    <name type="scientific">Paragonimus skrjabini miyazakii</name>
    <dbReference type="NCBI Taxonomy" id="59628"/>
    <lineage>
        <taxon>Eukaryota</taxon>
        <taxon>Metazoa</taxon>
        <taxon>Spiralia</taxon>
        <taxon>Lophotrochozoa</taxon>
        <taxon>Platyhelminthes</taxon>
        <taxon>Trematoda</taxon>
        <taxon>Digenea</taxon>
        <taxon>Plagiorchiida</taxon>
        <taxon>Troglotremata</taxon>
        <taxon>Troglotrematidae</taxon>
        <taxon>Paragonimus</taxon>
    </lineage>
</organism>
<reference evidence="1" key="1">
    <citation type="submission" date="2019-07" db="EMBL/GenBank/DDBJ databases">
        <title>Annotation for the trematode Paragonimus miyazaki's.</title>
        <authorList>
            <person name="Choi Y.-J."/>
        </authorList>
    </citation>
    <scope>NUCLEOTIDE SEQUENCE</scope>
    <source>
        <strain evidence="1">Japan</strain>
    </source>
</reference>
<keyword evidence="2" id="KW-1185">Reference proteome</keyword>
<dbReference type="OrthoDB" id="6270854at2759"/>
<accession>A0A8S9YXY7</accession>
<sequence length="129" mass="14390">MSTGMGTPTKKDDFKPTTFIFKEGCRASFVDCHRPAVIPSPSFDSDTNLLPWRQKIDLYLGNIPTDHKRPYILSLLIDNVQDVLWASDLSTTAIAAAIWSKPGEYILSPIIARNHGQLSEVAVSYLERP</sequence>
<name>A0A8S9YXY7_9TREM</name>
<evidence type="ECO:0000313" key="1">
    <source>
        <dbReference type="EMBL" id="KAF7256628.1"/>
    </source>
</evidence>
<gene>
    <name evidence="1" type="ORF">EG68_04836</name>
</gene>
<proteinExistence type="predicted"/>
<dbReference type="Proteomes" id="UP000822476">
    <property type="component" value="Unassembled WGS sequence"/>
</dbReference>
<protein>
    <submittedName>
        <fullName evidence="1">Uncharacterized protein</fullName>
    </submittedName>
</protein>
<dbReference type="AlphaFoldDB" id="A0A8S9YXY7"/>
<comment type="caution">
    <text evidence="1">The sequence shown here is derived from an EMBL/GenBank/DDBJ whole genome shotgun (WGS) entry which is preliminary data.</text>
</comment>
<dbReference type="EMBL" id="JTDE01002963">
    <property type="protein sequence ID" value="KAF7256628.1"/>
    <property type="molecule type" value="Genomic_DNA"/>
</dbReference>